<dbReference type="GO" id="GO:0043169">
    <property type="term" value="F:cation binding"/>
    <property type="evidence" value="ECO:0007669"/>
    <property type="project" value="InterPro"/>
</dbReference>
<dbReference type="AlphaFoldDB" id="A0A6J4IA14"/>
<dbReference type="SUPFAM" id="SSF51445">
    <property type="entry name" value="(Trans)glycosidases"/>
    <property type="match status" value="1"/>
</dbReference>
<dbReference type="GO" id="GO:0005978">
    <property type="term" value="P:glycogen biosynthetic process"/>
    <property type="evidence" value="ECO:0007669"/>
    <property type="project" value="TreeGrafter"/>
</dbReference>
<reference evidence="2" key="1">
    <citation type="submission" date="2020-02" db="EMBL/GenBank/DDBJ databases">
        <authorList>
            <person name="Meier V. D."/>
        </authorList>
    </citation>
    <scope>NUCLEOTIDE SEQUENCE</scope>
    <source>
        <strain evidence="2">AVDCRST_MAG92</strain>
    </source>
</reference>
<dbReference type="GO" id="GO:0003844">
    <property type="term" value="F:1,4-alpha-glucan branching enzyme activity"/>
    <property type="evidence" value="ECO:0007669"/>
    <property type="project" value="UniProtKB-EC"/>
</dbReference>
<proteinExistence type="predicted"/>
<dbReference type="PANTHER" id="PTHR43651">
    <property type="entry name" value="1,4-ALPHA-GLUCAN-BRANCHING ENZYME"/>
    <property type="match status" value="1"/>
</dbReference>
<dbReference type="EMBL" id="CADCTM010000259">
    <property type="protein sequence ID" value="CAA9245498.1"/>
    <property type="molecule type" value="Genomic_DNA"/>
</dbReference>
<protein>
    <submittedName>
        <fullName evidence="2">GH13_9</fullName>
        <ecNumber evidence="2">2.4.1.18</ecNumber>
    </submittedName>
</protein>
<dbReference type="FunFam" id="2.60.40.1180:FF:000002">
    <property type="entry name" value="1,4-alpha-glucan branching enzyme GlgB"/>
    <property type="match status" value="1"/>
</dbReference>
<dbReference type="InterPro" id="IPR006048">
    <property type="entry name" value="A-amylase/branching_C"/>
</dbReference>
<evidence type="ECO:0000313" key="2">
    <source>
        <dbReference type="EMBL" id="CAA9245498.1"/>
    </source>
</evidence>
<keyword evidence="2" id="KW-0808">Transferase</keyword>
<feature type="domain" description="Alpha-amylase/branching enzyme C-terminal all beta" evidence="1">
    <location>
        <begin position="138"/>
        <end position="236"/>
    </location>
</feature>
<dbReference type="GO" id="GO:0005829">
    <property type="term" value="C:cytosol"/>
    <property type="evidence" value="ECO:0007669"/>
    <property type="project" value="TreeGrafter"/>
</dbReference>
<gene>
    <name evidence="2" type="ORF">AVDCRST_MAG92-1740</name>
</gene>
<evidence type="ECO:0000259" key="1">
    <source>
        <dbReference type="Pfam" id="PF02806"/>
    </source>
</evidence>
<keyword evidence="2" id="KW-0328">Glycosyltransferase</keyword>
<accession>A0A6J4IA14</accession>
<dbReference type="Gene3D" id="3.20.20.80">
    <property type="entry name" value="Glycosidases"/>
    <property type="match status" value="1"/>
</dbReference>
<dbReference type="Pfam" id="PF02806">
    <property type="entry name" value="Alpha-amylase_C"/>
    <property type="match status" value="1"/>
</dbReference>
<dbReference type="InterPro" id="IPR013780">
    <property type="entry name" value="Glyco_hydro_b"/>
</dbReference>
<dbReference type="PANTHER" id="PTHR43651:SF3">
    <property type="entry name" value="1,4-ALPHA-GLUCAN-BRANCHING ENZYME"/>
    <property type="match status" value="1"/>
</dbReference>
<dbReference type="InterPro" id="IPR017853">
    <property type="entry name" value="GH"/>
</dbReference>
<dbReference type="SUPFAM" id="SSF51011">
    <property type="entry name" value="Glycosyl hydrolase domain"/>
    <property type="match status" value="1"/>
</dbReference>
<dbReference type="EC" id="2.4.1.18" evidence="2"/>
<dbReference type="Gene3D" id="2.60.40.1180">
    <property type="entry name" value="Golgi alpha-mannosidase II"/>
    <property type="match status" value="1"/>
</dbReference>
<name>A0A6J4IA14_9CYAN</name>
<sequence length="247" mass="29100">MLDYFNMDPWFRQFHHNNLTFSMWYNHSENYMLALSHDEIVHGKSNMLGKMPGDEWQKFANVRCLYAFMFAHPGKKTLFMSMEFGQWSEWNVWGDLEWQLLQFEPHQKLKQFVGDLNQLYRREAALYTQDFAEEGFQWIDCSDNRHSVVSFVRRAKDSDEFVVAVCNFTPQPHSHYRVGVPELGFYTELFNSDAREYGGSNMGNLGGKWTDEWSLHNQPYSLDLCLPPLGVLILKLDREKTRAALQS</sequence>
<organism evidence="2">
    <name type="scientific">uncultured Coleofasciculus sp</name>
    <dbReference type="NCBI Taxonomy" id="1267456"/>
    <lineage>
        <taxon>Bacteria</taxon>
        <taxon>Bacillati</taxon>
        <taxon>Cyanobacteriota</taxon>
        <taxon>Cyanophyceae</taxon>
        <taxon>Coleofasciculales</taxon>
        <taxon>Coleofasciculaceae</taxon>
        <taxon>Coleofasciculus</taxon>
        <taxon>environmental samples</taxon>
    </lineage>
</organism>